<reference evidence="2 3" key="1">
    <citation type="submission" date="2017-09" db="EMBL/GenBank/DDBJ databases">
        <title>Depth-based differentiation of microbial function through sediment-hosted aquifers and enrichment of novel symbionts in the deep terrestrial subsurface.</title>
        <authorList>
            <person name="Probst A.J."/>
            <person name="Ladd B."/>
            <person name="Jarett J.K."/>
            <person name="Geller-Mcgrath D.E."/>
            <person name="Sieber C.M."/>
            <person name="Emerson J.B."/>
            <person name="Anantharaman K."/>
            <person name="Thomas B.C."/>
            <person name="Malmstrom R."/>
            <person name="Stieglmeier M."/>
            <person name="Klingl A."/>
            <person name="Woyke T."/>
            <person name="Ryan C.M."/>
            <person name="Banfield J.F."/>
        </authorList>
    </citation>
    <scope>NUCLEOTIDE SEQUENCE [LARGE SCALE GENOMIC DNA]</scope>
    <source>
        <strain evidence="2">CG22_combo_CG10-13_8_21_14_all_36_13</strain>
    </source>
</reference>
<evidence type="ECO:0000256" key="1">
    <source>
        <dbReference type="SAM" id="MobiDB-lite"/>
    </source>
</evidence>
<accession>A0A2H0DXU1</accession>
<gene>
    <name evidence="2" type="ORF">COW81_02625</name>
</gene>
<comment type="caution">
    <text evidence="2">The sequence shown here is derived from an EMBL/GenBank/DDBJ whole genome shotgun (WGS) entry which is preliminary data.</text>
</comment>
<name>A0A2H0DXU1_9BACT</name>
<sequence>MKKNTITKTLLIILTLIITGFGVSNLIFAQEDGSLVSAKDSGQITGDTEQEIISLLLELRALKLDGELFASDSFKSLKDFSVKLDKEPVGRTNPFAPIGQDLSTGGNSETNTDGVDDIDLDTPDT</sequence>
<evidence type="ECO:0000313" key="2">
    <source>
        <dbReference type="EMBL" id="PIP86983.1"/>
    </source>
</evidence>
<feature type="region of interest" description="Disordered" evidence="1">
    <location>
        <begin position="87"/>
        <end position="125"/>
    </location>
</feature>
<organism evidence="2 3">
    <name type="scientific">Candidatus Campbellbacteria bacterium CG22_combo_CG10-13_8_21_14_all_36_13</name>
    <dbReference type="NCBI Taxonomy" id="1974529"/>
    <lineage>
        <taxon>Bacteria</taxon>
        <taxon>Candidatus Campbelliibacteriota</taxon>
    </lineage>
</organism>
<dbReference type="Proteomes" id="UP000231143">
    <property type="component" value="Unassembled WGS sequence"/>
</dbReference>
<evidence type="ECO:0000313" key="3">
    <source>
        <dbReference type="Proteomes" id="UP000231143"/>
    </source>
</evidence>
<dbReference type="EMBL" id="PCTT01000035">
    <property type="protein sequence ID" value="PIP86983.1"/>
    <property type="molecule type" value="Genomic_DNA"/>
</dbReference>
<feature type="compositionally biased region" description="Acidic residues" evidence="1">
    <location>
        <begin position="114"/>
        <end position="125"/>
    </location>
</feature>
<dbReference type="AlphaFoldDB" id="A0A2H0DXU1"/>
<proteinExistence type="predicted"/>
<feature type="compositionally biased region" description="Polar residues" evidence="1">
    <location>
        <begin position="101"/>
        <end position="113"/>
    </location>
</feature>
<protein>
    <submittedName>
        <fullName evidence="2">Uncharacterized protein</fullName>
    </submittedName>
</protein>